<dbReference type="FunFam" id="3.30.710.10:FF:000026">
    <property type="entry name" value="E3 ubiquitin ligase complex SCF subunit"/>
    <property type="match status" value="1"/>
</dbReference>
<dbReference type="EMBL" id="JAHQIW010000761">
    <property type="protein sequence ID" value="KAJ1349871.1"/>
    <property type="molecule type" value="Genomic_DNA"/>
</dbReference>
<comment type="function">
    <text evidence="3">Probable essential component of SCF (SKP1-CUL1-F-box protein) E3 ubiquitin-protein ligase complexes, which mediate the ubiquitination and subsequent proteasomal degradation of target proteins. Regulates cell proliferation during embryonic and larval development.</text>
</comment>
<dbReference type="AlphaFoldDB" id="A0AAD5QK70"/>
<dbReference type="SUPFAM" id="SSF54695">
    <property type="entry name" value="POZ domain"/>
    <property type="match status" value="1"/>
</dbReference>
<proteinExistence type="inferred from homology"/>
<dbReference type="Gene3D" id="3.30.710.10">
    <property type="entry name" value="Potassium Channel Kv1.1, Chain A"/>
    <property type="match status" value="1"/>
</dbReference>
<protein>
    <recommendedName>
        <fullName evidence="3">Skp1-related protein</fullName>
    </recommendedName>
</protein>
<feature type="domain" description="SKP1 component dimerisation" evidence="4">
    <location>
        <begin position="82"/>
        <end position="127"/>
    </location>
</feature>
<comment type="caution">
    <text evidence="6">The sequence shown here is derived from an EMBL/GenBank/DDBJ whole genome shotgun (WGS) entry which is preliminary data.</text>
</comment>
<dbReference type="SUPFAM" id="SSF81382">
    <property type="entry name" value="Skp1 dimerisation domain-like"/>
    <property type="match status" value="1"/>
</dbReference>
<dbReference type="PIRSF" id="PIRSF028729">
    <property type="entry name" value="E3_ubiquit_lig_SCF_Skp"/>
    <property type="match status" value="1"/>
</dbReference>
<evidence type="ECO:0000256" key="1">
    <source>
        <dbReference type="ARBA" id="ARBA00009993"/>
    </source>
</evidence>
<dbReference type="PANTHER" id="PTHR11165">
    <property type="entry name" value="SKP1"/>
    <property type="match status" value="1"/>
</dbReference>
<dbReference type="InterPro" id="IPR016072">
    <property type="entry name" value="Skp1_comp_dimer"/>
</dbReference>
<dbReference type="InterPro" id="IPR016073">
    <property type="entry name" value="Skp1_comp_POZ"/>
</dbReference>
<reference evidence="6" key="1">
    <citation type="submission" date="2021-06" db="EMBL/GenBank/DDBJ databases">
        <title>Parelaphostrongylus tenuis whole genome reference sequence.</title>
        <authorList>
            <person name="Garwood T.J."/>
            <person name="Larsen P.A."/>
            <person name="Fountain-Jones N.M."/>
            <person name="Garbe J.R."/>
            <person name="Macchietto M.G."/>
            <person name="Kania S.A."/>
            <person name="Gerhold R.W."/>
            <person name="Richards J.E."/>
            <person name="Wolf T.M."/>
        </authorList>
    </citation>
    <scope>NUCLEOTIDE SEQUENCE</scope>
    <source>
        <strain evidence="6">MNPRO001-30</strain>
        <tissue evidence="6">Meninges</tissue>
    </source>
</reference>
<dbReference type="SMART" id="SM00512">
    <property type="entry name" value="Skp1"/>
    <property type="match status" value="1"/>
</dbReference>
<dbReference type="GO" id="GO:0006511">
    <property type="term" value="P:ubiquitin-dependent protein catabolic process"/>
    <property type="evidence" value="ECO:0007669"/>
    <property type="project" value="InterPro"/>
</dbReference>
<keyword evidence="7" id="KW-1185">Reference proteome</keyword>
<evidence type="ECO:0000256" key="3">
    <source>
        <dbReference type="PIRNR" id="PIRNR028729"/>
    </source>
</evidence>
<keyword evidence="2 3" id="KW-0833">Ubl conjugation pathway</keyword>
<evidence type="ECO:0000259" key="5">
    <source>
        <dbReference type="Pfam" id="PF03931"/>
    </source>
</evidence>
<dbReference type="InterPro" id="IPR036296">
    <property type="entry name" value="SKP1-like_dim_sf"/>
</dbReference>
<evidence type="ECO:0000256" key="2">
    <source>
        <dbReference type="ARBA" id="ARBA00022786"/>
    </source>
</evidence>
<sequence>MMKDLGLDESNDPIPICNVSGPIMKKVLQWCTYHKDDPQRMDPEDSREERTVEISSWDAEFLRVDKITLFEIIVAAEYLDIKGLFDATCKAAANMIKGRTPEEIRSFFNIESDLTPEEEKQIRTESASCMNYVLA</sequence>
<feature type="domain" description="SKP1 component POZ" evidence="5">
    <location>
        <begin position="1"/>
        <end position="36"/>
    </location>
</feature>
<dbReference type="Pfam" id="PF03931">
    <property type="entry name" value="Skp1_POZ"/>
    <property type="match status" value="1"/>
</dbReference>
<organism evidence="6 7">
    <name type="scientific">Parelaphostrongylus tenuis</name>
    <name type="common">Meningeal worm</name>
    <dbReference type="NCBI Taxonomy" id="148309"/>
    <lineage>
        <taxon>Eukaryota</taxon>
        <taxon>Metazoa</taxon>
        <taxon>Ecdysozoa</taxon>
        <taxon>Nematoda</taxon>
        <taxon>Chromadorea</taxon>
        <taxon>Rhabditida</taxon>
        <taxon>Rhabditina</taxon>
        <taxon>Rhabditomorpha</taxon>
        <taxon>Strongyloidea</taxon>
        <taxon>Metastrongylidae</taxon>
        <taxon>Parelaphostrongylus</taxon>
    </lineage>
</organism>
<evidence type="ECO:0000259" key="4">
    <source>
        <dbReference type="Pfam" id="PF01466"/>
    </source>
</evidence>
<evidence type="ECO:0000313" key="7">
    <source>
        <dbReference type="Proteomes" id="UP001196413"/>
    </source>
</evidence>
<dbReference type="CDD" id="cd18322">
    <property type="entry name" value="BTB_POZ_SKP1"/>
    <property type="match status" value="1"/>
</dbReference>
<accession>A0AAD5QK70</accession>
<comment type="similarity">
    <text evidence="1 3">Belongs to the SKP1 family.</text>
</comment>
<dbReference type="InterPro" id="IPR016897">
    <property type="entry name" value="SKP1"/>
</dbReference>
<evidence type="ECO:0000313" key="6">
    <source>
        <dbReference type="EMBL" id="KAJ1349871.1"/>
    </source>
</evidence>
<dbReference type="Pfam" id="PF01466">
    <property type="entry name" value="Skp1"/>
    <property type="match status" value="1"/>
</dbReference>
<dbReference type="Proteomes" id="UP001196413">
    <property type="component" value="Unassembled WGS sequence"/>
</dbReference>
<dbReference type="InterPro" id="IPR011333">
    <property type="entry name" value="SKP1/BTB/POZ_sf"/>
</dbReference>
<name>A0AAD5QK70_PARTN</name>
<comment type="pathway">
    <text evidence="3">Protein modification; protein ubiquitination.</text>
</comment>
<gene>
    <name evidence="6" type="ORF">KIN20_005532</name>
</gene>
<dbReference type="InterPro" id="IPR001232">
    <property type="entry name" value="SKP1-like"/>
</dbReference>